<dbReference type="GO" id="GO:0004029">
    <property type="term" value="F:aldehyde dehydrogenase (NAD+) activity"/>
    <property type="evidence" value="ECO:0007669"/>
    <property type="project" value="TreeGrafter"/>
</dbReference>
<dbReference type="CDD" id="cd07132">
    <property type="entry name" value="ALDH_F3AB"/>
    <property type="match status" value="1"/>
</dbReference>
<dbReference type="SUPFAM" id="SSF53720">
    <property type="entry name" value="ALDH-like"/>
    <property type="match status" value="2"/>
</dbReference>
<dbReference type="Pfam" id="PF00171">
    <property type="entry name" value="Aldedh"/>
    <property type="match status" value="2"/>
</dbReference>
<dbReference type="AlphaFoldDB" id="A0A7R9CYS4"/>
<keyword evidence="5" id="KW-0472">Membrane</keyword>
<feature type="transmembrane region" description="Helical" evidence="5">
    <location>
        <begin position="611"/>
        <end position="632"/>
    </location>
</feature>
<dbReference type="Gene3D" id="3.40.605.10">
    <property type="entry name" value="Aldehyde Dehydrogenase, Chain A, domain 1"/>
    <property type="match status" value="2"/>
</dbReference>
<keyword evidence="5" id="KW-1133">Transmembrane helix</keyword>
<dbReference type="InterPro" id="IPR015590">
    <property type="entry name" value="Aldehyde_DH_dom"/>
</dbReference>
<dbReference type="Gene3D" id="3.40.309.10">
    <property type="entry name" value="Aldehyde Dehydrogenase, Chain A, domain 2"/>
    <property type="match status" value="1"/>
</dbReference>
<evidence type="ECO:0000259" key="6">
    <source>
        <dbReference type="Pfam" id="PF00171"/>
    </source>
</evidence>
<feature type="active site" evidence="3">
    <location>
        <position position="272"/>
    </location>
</feature>
<feature type="domain" description="Aldehyde dehydrogenase" evidence="6">
    <location>
        <begin position="56"/>
        <end position="420"/>
    </location>
</feature>
<evidence type="ECO:0000256" key="3">
    <source>
        <dbReference type="PROSITE-ProRule" id="PRU10007"/>
    </source>
</evidence>
<name>A0A7R9CYS4_TIMCR</name>
<dbReference type="InterPro" id="IPR016162">
    <property type="entry name" value="Ald_DH_N"/>
</dbReference>
<evidence type="ECO:0000313" key="7">
    <source>
        <dbReference type="EMBL" id="CAD7404577.1"/>
    </source>
</evidence>
<evidence type="ECO:0000256" key="2">
    <source>
        <dbReference type="ARBA" id="ARBA00023002"/>
    </source>
</evidence>
<dbReference type="PANTHER" id="PTHR43570:SF16">
    <property type="entry name" value="ALDEHYDE DEHYDROGENASE TYPE III, ISOFORM Q"/>
    <property type="match status" value="1"/>
</dbReference>
<evidence type="ECO:0000256" key="1">
    <source>
        <dbReference type="ARBA" id="ARBA00009986"/>
    </source>
</evidence>
<feature type="domain" description="Aldehyde dehydrogenase" evidence="6">
    <location>
        <begin position="503"/>
        <end position="568"/>
    </location>
</feature>
<keyword evidence="5" id="KW-0812">Transmembrane</keyword>
<proteinExistence type="inferred from homology"/>
<dbReference type="PANTHER" id="PTHR43570">
    <property type="entry name" value="ALDEHYDE DEHYDROGENASE"/>
    <property type="match status" value="1"/>
</dbReference>
<evidence type="ECO:0000256" key="5">
    <source>
        <dbReference type="SAM" id="Phobius"/>
    </source>
</evidence>
<organism evidence="7">
    <name type="scientific">Timema cristinae</name>
    <name type="common">Walking stick</name>
    <dbReference type="NCBI Taxonomy" id="61476"/>
    <lineage>
        <taxon>Eukaryota</taxon>
        <taxon>Metazoa</taxon>
        <taxon>Ecdysozoa</taxon>
        <taxon>Arthropoda</taxon>
        <taxon>Hexapoda</taxon>
        <taxon>Insecta</taxon>
        <taxon>Pterygota</taxon>
        <taxon>Neoptera</taxon>
        <taxon>Polyneoptera</taxon>
        <taxon>Phasmatodea</taxon>
        <taxon>Timematodea</taxon>
        <taxon>Timematoidea</taxon>
        <taxon>Timematidae</taxon>
        <taxon>Timema</taxon>
    </lineage>
</organism>
<gene>
    <name evidence="7" type="ORF">TCEB3V08_LOCUS7567</name>
</gene>
<sequence length="714" mass="79654">MTDASSVNFERFPGASCPVPEVRETIVVDIEGLVEDKTEGPSVVHMDGGSGYQVNGKVLSSEMVNYSDIVQRARNAFHSGRTKSVEFREKQLNQLLRLYEENVPEMLTALSSDLRKSKQESLMTEIEYMKNDLINTIHNLREWVKPEKPPKGFVNMLDGVLIYNDPYGVVLIIGAWNYPLQLALLPMAGAIAAGNTVILKPSEVSPASAQLIAKLLPKYLDQECFQVVLGAVPETTQLLKEKFDYIFYTGSTEVGKIVRHAANEHLTPVTLELGGKSPVYLDNTADLEMAVKRIMWGKCINAGQTCIAPDYLLCSKQVEKEFVSKAKTILKEWYGDKSKESPDLCRIVTDRHYQRLVGLLKAGTVAVGGETDASEKFISPTILVDVKPTDPVMQEEIFGPILPVVNVESAFDAIKFINSRYVVKETDLIIPQLPDLETEEPLTLYVFTTDKKVRELILSQTRSGSTCVNDTLMHFVVISWFGDSLGTLFGVWFFFLWCREKPLAFYIFSKSAKDRDLLINNVSCGGVCCNDTIMHLAVETLPFGGVGNSGIGSYHGKYSFDTFTHKKSCLVKDFNRLGEKLAASRYPPYSEKKIAMLGFLLKKRAGVSLKYLPHLVMFGLGIAATFGFRAIAQSLNTLDSQQPQSIRMNNHCLDINLKNLDKPLEYSEHSRQQPCNNSQLRQWELATTLNSDSGNLQQLSTLTVGTCNNSQLRQ</sequence>
<protein>
    <recommendedName>
        <fullName evidence="6">Aldehyde dehydrogenase domain-containing protein</fullName>
    </recommendedName>
</protein>
<evidence type="ECO:0000256" key="4">
    <source>
        <dbReference type="RuleBase" id="RU003345"/>
    </source>
</evidence>
<accession>A0A7R9CYS4</accession>
<dbReference type="InterPro" id="IPR016161">
    <property type="entry name" value="Ald_DH/histidinol_DH"/>
</dbReference>
<dbReference type="InterPro" id="IPR029510">
    <property type="entry name" value="Ald_DH_CS_GLU"/>
</dbReference>
<dbReference type="InterPro" id="IPR012394">
    <property type="entry name" value="Aldehyde_DH_NAD(P)"/>
</dbReference>
<feature type="transmembrane region" description="Helical" evidence="5">
    <location>
        <begin position="472"/>
        <end position="497"/>
    </location>
</feature>
<keyword evidence="2 4" id="KW-0560">Oxidoreductase</keyword>
<dbReference type="GO" id="GO:0006081">
    <property type="term" value="P:aldehyde metabolic process"/>
    <property type="evidence" value="ECO:0007669"/>
    <property type="project" value="InterPro"/>
</dbReference>
<dbReference type="GO" id="GO:0005737">
    <property type="term" value="C:cytoplasm"/>
    <property type="evidence" value="ECO:0007669"/>
    <property type="project" value="TreeGrafter"/>
</dbReference>
<dbReference type="FunFam" id="3.40.605.10:FF:000004">
    <property type="entry name" value="Aldehyde dehydrogenase"/>
    <property type="match status" value="1"/>
</dbReference>
<dbReference type="InterPro" id="IPR016163">
    <property type="entry name" value="Ald_DH_C"/>
</dbReference>
<reference evidence="7" key="1">
    <citation type="submission" date="2020-11" db="EMBL/GenBank/DDBJ databases">
        <authorList>
            <person name="Tran Van P."/>
        </authorList>
    </citation>
    <scope>NUCLEOTIDE SEQUENCE</scope>
</reference>
<dbReference type="EMBL" id="OC319201">
    <property type="protein sequence ID" value="CAD7404577.1"/>
    <property type="molecule type" value="Genomic_DNA"/>
</dbReference>
<dbReference type="PROSITE" id="PS00687">
    <property type="entry name" value="ALDEHYDE_DEHYDR_GLU"/>
    <property type="match status" value="1"/>
</dbReference>
<comment type="similarity">
    <text evidence="1 4">Belongs to the aldehyde dehydrogenase family.</text>
</comment>